<evidence type="ECO:0000313" key="3">
    <source>
        <dbReference type="EMBL" id="CAJ1374433.1"/>
    </source>
</evidence>
<accession>A0AA36HUH0</accession>
<organism evidence="3 4">
    <name type="scientific">Effrenium voratum</name>
    <dbReference type="NCBI Taxonomy" id="2562239"/>
    <lineage>
        <taxon>Eukaryota</taxon>
        <taxon>Sar</taxon>
        <taxon>Alveolata</taxon>
        <taxon>Dinophyceae</taxon>
        <taxon>Suessiales</taxon>
        <taxon>Symbiodiniaceae</taxon>
        <taxon>Effrenium</taxon>
    </lineage>
</organism>
<dbReference type="EMBL" id="CAUJNA010000251">
    <property type="protein sequence ID" value="CAJ1374433.1"/>
    <property type="molecule type" value="Genomic_DNA"/>
</dbReference>
<feature type="region of interest" description="Disordered" evidence="1">
    <location>
        <begin position="1033"/>
        <end position="1088"/>
    </location>
</feature>
<keyword evidence="2" id="KW-0812">Transmembrane</keyword>
<gene>
    <name evidence="3" type="ORF">EVOR1521_LOCUS3991</name>
</gene>
<keyword evidence="4" id="KW-1185">Reference proteome</keyword>
<evidence type="ECO:0000256" key="1">
    <source>
        <dbReference type="SAM" id="MobiDB-lite"/>
    </source>
</evidence>
<evidence type="ECO:0000256" key="2">
    <source>
        <dbReference type="SAM" id="Phobius"/>
    </source>
</evidence>
<keyword evidence="2" id="KW-0472">Membrane</keyword>
<feature type="transmembrane region" description="Helical" evidence="2">
    <location>
        <begin position="433"/>
        <end position="457"/>
    </location>
</feature>
<feature type="compositionally biased region" description="Basic and acidic residues" evidence="1">
    <location>
        <begin position="1058"/>
        <end position="1073"/>
    </location>
</feature>
<feature type="transmembrane region" description="Helical" evidence="2">
    <location>
        <begin position="469"/>
        <end position="488"/>
    </location>
</feature>
<dbReference type="Proteomes" id="UP001178507">
    <property type="component" value="Unassembled WGS sequence"/>
</dbReference>
<sequence>MFLLGASGRRCRVKAGGHPEAEGQPERPVCLCPQADERGSEPGHLRRDSSSRGRSCSCNAQEDSHGAPPSRGVFPSPGDFSTRHLQEMGPPRRLLAIGCPSSSLAEVMNEEQCTVASIDRSDRGSYAGQPTSIDAFLVLGECSSMAFMIYGGLLGGLGGMGIGTLAIIGLVLICWPIAACKVLTRRCRRCCCSCCREGKEIRKIGNVKKVVILLLSAGLAGMAALPMAGLLGDLKATGAQDADCAARSFLQSALGDIAGIGQGQSQAFDSNSTRRLQASASFLGLVTAQQQAQTLSSAVSSLATAAAQAAGQDGGAAGQIQESVALLRQMQDGLRSQITVQGSKCEFCELCCGTQAGAWVPDLLVQLEGGDVNSVVTLSSDFQGQPGSRISGLGDAATLAGGAMGMLQSAVEAGPAPALVLGSAFLDDPMRELLTMVFEFGAVPLAGIGLVFIFYSLHWCCCLRRCGGCLGALLGAALGLLAFAAAALGQELCIMMETVGTEEGLNRYGGLGLANTQDPQAVTARTASLACMSSSSTARDLYPLLGLSVPVQGLQEMQTELAAVLAMDFGPVLAQYQNLDTQAQARAADFTPAVGDASAQDFTCYTWVSSSQVSSNACDLATFQANMRSLAQLALQSGQGISTALTTMRSSWPSMQTQLQAVASHQSLSDLQSGLDCQEVFDAWQVAQDQVCAGVAEANATGGFGWLLAGACGFVGALGQYWIWRSLKDNRALFLDEHEDLKPKGIRRLGCFCATSLGDLETGQAQEEAPEPSQSPGRAKGAKGAKNDVASKRLVERFEAAAVSENAQAYLREEFYPAYDLLFCQLAVGERVAAWKGLEKEKESRGEAPAAPPGDAPADPRSLLEGLGPPGPDGVPTTDADGNKLDKKTMARLKKDLSLLQKPWDKWQKDKAKYEAYLLSQIRKHCLERFAEVHYTEELEHLRPLSPTSREPLVVVVQEVPEDLDRAVWSDELLQVSAGQVDLKVRKEKAMLKKLKGLEERCFKSSHVQDPLMNKLLALCDDADIWEGVKIQAKKKKPKAPKEPQAPKGLVDPAELFRSGKHEGKYGDLDERGVPLTNADGSELNEKQKKSLTKEFEATKKKWDAHQAALAKYTRDLALFEKQQDGDDGSVPPEQKSAACEAAAVELLRGLLGRLVAEHAAELAQEVNQGARDPEELAALTVKVTLEHEDKTTDPVLKALKTVDKKKRSGKTQMDELGDVFRLLKEDELQVGTHVCFGSITEEERSTSWQCAWTARMALITRRAEGVRGEPGPGAAERAAQLVGRVSGGHAPGELQEGGGC</sequence>
<feature type="compositionally biased region" description="Basic and acidic residues" evidence="1">
    <location>
        <begin position="35"/>
        <end position="51"/>
    </location>
</feature>
<feature type="transmembrane region" description="Helical" evidence="2">
    <location>
        <begin position="210"/>
        <end position="231"/>
    </location>
</feature>
<reference evidence="3" key="1">
    <citation type="submission" date="2023-08" db="EMBL/GenBank/DDBJ databases">
        <authorList>
            <person name="Chen Y."/>
            <person name="Shah S."/>
            <person name="Dougan E. K."/>
            <person name="Thang M."/>
            <person name="Chan C."/>
        </authorList>
    </citation>
    <scope>NUCLEOTIDE SEQUENCE</scope>
</reference>
<feature type="region of interest" description="Disordered" evidence="1">
    <location>
        <begin position="13"/>
        <end position="85"/>
    </location>
</feature>
<comment type="caution">
    <text evidence="3">The sequence shown here is derived from an EMBL/GenBank/DDBJ whole genome shotgun (WGS) entry which is preliminary data.</text>
</comment>
<feature type="region of interest" description="Disordered" evidence="1">
    <location>
        <begin position="763"/>
        <end position="786"/>
    </location>
</feature>
<feature type="transmembrane region" description="Helical" evidence="2">
    <location>
        <begin position="159"/>
        <end position="179"/>
    </location>
</feature>
<proteinExistence type="predicted"/>
<keyword evidence="2" id="KW-1133">Transmembrane helix</keyword>
<name>A0AA36HUH0_9DINO</name>
<feature type="region of interest" description="Disordered" evidence="1">
    <location>
        <begin position="841"/>
        <end position="886"/>
    </location>
</feature>
<feature type="compositionally biased region" description="Low complexity" evidence="1">
    <location>
        <begin position="856"/>
        <end position="867"/>
    </location>
</feature>
<evidence type="ECO:0000313" key="4">
    <source>
        <dbReference type="Proteomes" id="UP001178507"/>
    </source>
</evidence>
<protein>
    <submittedName>
        <fullName evidence="3">Uncharacterized protein</fullName>
    </submittedName>
</protein>